<reference evidence="2" key="1">
    <citation type="journal article" date="2013" name="Nature">
        <title>The genomes of four tapeworm species reveal adaptations to parasitism.</title>
        <authorList>
            <person name="Tsai I.J."/>
            <person name="Zarowiecki M."/>
            <person name="Holroyd N."/>
            <person name="Garciarrubio A."/>
            <person name="Sanchez-Flores A."/>
            <person name="Brooks K.L."/>
            <person name="Tracey A."/>
            <person name="Bobes R.J."/>
            <person name="Fragoso G."/>
            <person name="Sciutto E."/>
            <person name="Aslett M."/>
            <person name="Beasley H."/>
            <person name="Bennett H.M."/>
            <person name="Cai J."/>
            <person name="Camicia F."/>
            <person name="Clark R."/>
            <person name="Cucher M."/>
            <person name="De Silva N."/>
            <person name="Day T.A."/>
            <person name="Deplazes P."/>
            <person name="Estrada K."/>
            <person name="Fernandez C."/>
            <person name="Holland P.W."/>
            <person name="Hou J."/>
            <person name="Hu S."/>
            <person name="Huckvale T."/>
            <person name="Hung S.S."/>
            <person name="Kamenetzky L."/>
            <person name="Keane J.A."/>
            <person name="Kiss F."/>
            <person name="Koziol U."/>
            <person name="Lambert O."/>
            <person name="Liu K."/>
            <person name="Luo X."/>
            <person name="Luo Y."/>
            <person name="Macchiaroli N."/>
            <person name="Nichol S."/>
            <person name="Paps J."/>
            <person name="Parkinson J."/>
            <person name="Pouchkina-Stantcheva N."/>
            <person name="Riddiford N."/>
            <person name="Rosenzvit M."/>
            <person name="Salinas G."/>
            <person name="Wasmuth J.D."/>
            <person name="Zamanian M."/>
            <person name="Zheng Y."/>
            <person name="Cai X."/>
            <person name="Soberon X."/>
            <person name="Olson P.D."/>
            <person name="Laclette J.P."/>
            <person name="Brehm K."/>
            <person name="Berriman M."/>
            <person name="Garciarrubio A."/>
            <person name="Bobes R.J."/>
            <person name="Fragoso G."/>
            <person name="Sanchez-Flores A."/>
            <person name="Estrada K."/>
            <person name="Cevallos M.A."/>
            <person name="Morett E."/>
            <person name="Gonzalez V."/>
            <person name="Portillo T."/>
            <person name="Ochoa-Leyva A."/>
            <person name="Jose M.V."/>
            <person name="Sciutto E."/>
            <person name="Landa A."/>
            <person name="Jimenez L."/>
            <person name="Valdes V."/>
            <person name="Carrero J.C."/>
            <person name="Larralde C."/>
            <person name="Morales-Montor J."/>
            <person name="Limon-Lason J."/>
            <person name="Soberon X."/>
            <person name="Laclette J.P."/>
        </authorList>
    </citation>
    <scope>NUCLEOTIDE SEQUENCE [LARGE SCALE GENOMIC DNA]</scope>
</reference>
<accession>A0A068XV10</accession>
<keyword evidence="3" id="KW-1185">Reference proteome</keyword>
<reference evidence="2" key="2">
    <citation type="submission" date="2015-11" db="EMBL/GenBank/DDBJ databases">
        <authorList>
            <person name="Zhang Y."/>
            <person name="Guo Z."/>
        </authorList>
    </citation>
    <scope>NUCLEOTIDE SEQUENCE</scope>
</reference>
<dbReference type="Proteomes" id="UP000017246">
    <property type="component" value="Unassembled WGS sequence"/>
</dbReference>
<dbReference type="AlphaFoldDB" id="A0A068XV10"/>
<proteinExistence type="predicted"/>
<dbReference type="EMBL" id="LN902850">
    <property type="protein sequence ID" value="CDS36203.1"/>
    <property type="molecule type" value="Genomic_DNA"/>
</dbReference>
<evidence type="ECO:0000256" key="1">
    <source>
        <dbReference type="SAM" id="MobiDB-lite"/>
    </source>
</evidence>
<name>A0A068XV10_ECHMU</name>
<organism evidence="2 3">
    <name type="scientific">Echinococcus multilocularis</name>
    <name type="common">Fox tapeworm</name>
    <dbReference type="NCBI Taxonomy" id="6211"/>
    <lineage>
        <taxon>Eukaryota</taxon>
        <taxon>Metazoa</taxon>
        <taxon>Spiralia</taxon>
        <taxon>Lophotrochozoa</taxon>
        <taxon>Platyhelminthes</taxon>
        <taxon>Cestoda</taxon>
        <taxon>Eucestoda</taxon>
        <taxon>Cyclophyllidea</taxon>
        <taxon>Taeniidae</taxon>
        <taxon>Echinococcus</taxon>
    </lineage>
</organism>
<evidence type="ECO:0000313" key="3">
    <source>
        <dbReference type="Proteomes" id="UP000017246"/>
    </source>
</evidence>
<sequence length="80" mass="8741">MTAPPVLNLTQPLLPSRPSPLPFSSPPPFLPSSYPPSSRILSFHLLSLIPTPPSPSFHLHLRPHPSFHLIVISVTVMSFA</sequence>
<evidence type="ECO:0000313" key="2">
    <source>
        <dbReference type="EMBL" id="CDS36203.1"/>
    </source>
</evidence>
<feature type="region of interest" description="Disordered" evidence="1">
    <location>
        <begin position="1"/>
        <end position="20"/>
    </location>
</feature>
<protein>
    <submittedName>
        <fullName evidence="2">Hypothetical transcript</fullName>
    </submittedName>
</protein>
<gene>
    <name evidence="2" type="ORF">EmuJ_000320500</name>
</gene>